<feature type="transmembrane region" description="Helical" evidence="1">
    <location>
        <begin position="61"/>
        <end position="83"/>
    </location>
</feature>
<dbReference type="RefSeq" id="WP_244457936.1">
    <property type="nucleotide sequence ID" value="NZ_AP025637.1"/>
</dbReference>
<evidence type="ECO:0000256" key="1">
    <source>
        <dbReference type="SAM" id="Phobius"/>
    </source>
</evidence>
<evidence type="ECO:0000313" key="2">
    <source>
        <dbReference type="EMBL" id="BDG70617.1"/>
    </source>
</evidence>
<keyword evidence="1" id="KW-1133">Transmembrane helix</keyword>
<dbReference type="EMBL" id="AP025637">
    <property type="protein sequence ID" value="BDG70617.1"/>
    <property type="molecule type" value="Genomic_DNA"/>
</dbReference>
<sequence>MDRRHPIRGALKSPVLLLAFLWVLLEETLWRWARAVGGLIARIPVFSVLERLILRMDARIVLLLFGIPIVALVPVKIAALWLFGTGHWLLGAGTLLLAKTVGVAFSARLYVVAEPKLMTIPAFARTRNWVVALVAGAHAVLDALPAWQAVRRAIAAVHGAVEALRARLAWRGGALVRRVRVARAQWRRRA</sequence>
<name>A0ABN6NYP9_9PROT</name>
<accession>A0ABN6NYP9</accession>
<protein>
    <submittedName>
        <fullName evidence="2">Uncharacterized protein</fullName>
    </submittedName>
</protein>
<keyword evidence="1" id="KW-0472">Membrane</keyword>
<gene>
    <name evidence="2" type="ORF">Rmf_05460</name>
</gene>
<evidence type="ECO:0000313" key="3">
    <source>
        <dbReference type="Proteomes" id="UP000831327"/>
    </source>
</evidence>
<feature type="transmembrane region" description="Helical" evidence="1">
    <location>
        <begin position="89"/>
        <end position="111"/>
    </location>
</feature>
<organism evidence="2 3">
    <name type="scientific">Roseomonas fluvialis</name>
    <dbReference type="NCBI Taxonomy" id="1750527"/>
    <lineage>
        <taxon>Bacteria</taxon>
        <taxon>Pseudomonadati</taxon>
        <taxon>Pseudomonadota</taxon>
        <taxon>Alphaproteobacteria</taxon>
        <taxon>Acetobacterales</taxon>
        <taxon>Roseomonadaceae</taxon>
        <taxon>Roseomonas</taxon>
    </lineage>
</organism>
<dbReference type="Proteomes" id="UP000831327">
    <property type="component" value="Chromosome"/>
</dbReference>
<reference evidence="2 3" key="1">
    <citation type="journal article" date="2016" name="Microbes Environ.">
        <title>Phylogenetically diverse aerobic anoxygenic phototrophic bacteria isolated from epilithic biofilms in Tama river, Japan.</title>
        <authorList>
            <person name="Hirose S."/>
            <person name="Matsuura K."/>
            <person name="Haruta S."/>
        </authorList>
    </citation>
    <scope>NUCLEOTIDE SEQUENCE [LARGE SCALE GENOMIC DNA]</scope>
    <source>
        <strain evidence="2 3">S08</strain>
    </source>
</reference>
<keyword evidence="3" id="KW-1185">Reference proteome</keyword>
<proteinExistence type="predicted"/>
<keyword evidence="1" id="KW-0812">Transmembrane</keyword>